<evidence type="ECO:0000313" key="3">
    <source>
        <dbReference type="Proteomes" id="UP000292886"/>
    </source>
</evidence>
<feature type="signal peptide" evidence="1">
    <location>
        <begin position="1"/>
        <end position="23"/>
    </location>
</feature>
<accession>A0A4P6YSJ0</accession>
<sequence>MKNLIKIVMMFVLAFVVTTTVMTQTEVHADASVSSNKAAVYKVAKQQYGWGSTQAKYLNKIISRESGWNVNARNGRYVGLFQTTNVRSRTATGQAKQGLRYIQARYGTPHQAWNHALRTGWY</sequence>
<organism evidence="2 3">
    <name type="scientific">Periweissella cryptocerci</name>
    <dbReference type="NCBI Taxonomy" id="2506420"/>
    <lineage>
        <taxon>Bacteria</taxon>
        <taxon>Bacillati</taxon>
        <taxon>Bacillota</taxon>
        <taxon>Bacilli</taxon>
        <taxon>Lactobacillales</taxon>
        <taxon>Lactobacillaceae</taxon>
        <taxon>Periweissella</taxon>
    </lineage>
</organism>
<evidence type="ECO:0008006" key="4">
    <source>
        <dbReference type="Google" id="ProtNLM"/>
    </source>
</evidence>
<feature type="chain" id="PRO_5039501119" description="Transglycosylase" evidence="1">
    <location>
        <begin position="24"/>
        <end position="122"/>
    </location>
</feature>
<evidence type="ECO:0000256" key="1">
    <source>
        <dbReference type="SAM" id="SignalP"/>
    </source>
</evidence>
<dbReference type="EMBL" id="CP037940">
    <property type="protein sequence ID" value="QBO35631.1"/>
    <property type="molecule type" value="Genomic_DNA"/>
</dbReference>
<gene>
    <name evidence="2" type="ORF">EQG49_03740</name>
</gene>
<dbReference type="KEGG" id="wei:EQG49_03740"/>
<evidence type="ECO:0000313" key="2">
    <source>
        <dbReference type="EMBL" id="QBO35631.1"/>
    </source>
</evidence>
<name>A0A4P6YSJ0_9LACO</name>
<protein>
    <recommendedName>
        <fullName evidence="4">Transglycosylase</fullName>
    </recommendedName>
</protein>
<dbReference type="AlphaFoldDB" id="A0A4P6YSJ0"/>
<dbReference type="OrthoDB" id="2329027at2"/>
<proteinExistence type="predicted"/>
<keyword evidence="1" id="KW-0732">Signal</keyword>
<dbReference type="RefSeq" id="WP_133362710.1">
    <property type="nucleotide sequence ID" value="NZ_CP037940.1"/>
</dbReference>
<dbReference type="Proteomes" id="UP000292886">
    <property type="component" value="Chromosome"/>
</dbReference>
<keyword evidence="3" id="KW-1185">Reference proteome</keyword>
<reference evidence="3" key="1">
    <citation type="submission" date="2019-03" db="EMBL/GenBank/DDBJ databases">
        <title>Weissella sp. 26KH-42 Genome sequencing.</title>
        <authorList>
            <person name="Heo J."/>
            <person name="Kim S.-J."/>
            <person name="Kim J.-S."/>
            <person name="Hong S.-B."/>
            <person name="Kwon S.-W."/>
        </authorList>
    </citation>
    <scope>NUCLEOTIDE SEQUENCE [LARGE SCALE GENOMIC DNA]</scope>
    <source>
        <strain evidence="3">26KH-42</strain>
    </source>
</reference>